<dbReference type="Proteomes" id="UP000527143">
    <property type="component" value="Unassembled WGS sequence"/>
</dbReference>
<dbReference type="EMBL" id="JACIJF010000011">
    <property type="protein sequence ID" value="MBB5712005.1"/>
    <property type="molecule type" value="Genomic_DNA"/>
</dbReference>
<keyword evidence="2" id="KW-1185">Reference proteome</keyword>
<sequence>MLIAALLSLAVQDRLSVFPGGDEAIPPVLPKRSCQPKPGEDVVVCGNADPDRFRARLVEDGRYREKPLRPEFNIAGVGKADVQAVQRTFPGASAPGMMFSLKIPLGNRKDDE</sequence>
<evidence type="ECO:0000313" key="2">
    <source>
        <dbReference type="Proteomes" id="UP000527143"/>
    </source>
</evidence>
<name>A0A840YHY1_9SPHN</name>
<evidence type="ECO:0000313" key="1">
    <source>
        <dbReference type="EMBL" id="MBB5712005.1"/>
    </source>
</evidence>
<protein>
    <submittedName>
        <fullName evidence="1">Uncharacterized protein</fullName>
    </submittedName>
</protein>
<gene>
    <name evidence="1" type="ORF">FHT02_003258</name>
</gene>
<organism evidence="1 2">
    <name type="scientific">Sphingomonas xinjiangensis</name>
    <dbReference type="NCBI Taxonomy" id="643568"/>
    <lineage>
        <taxon>Bacteria</taxon>
        <taxon>Pseudomonadati</taxon>
        <taxon>Pseudomonadota</taxon>
        <taxon>Alphaproteobacteria</taxon>
        <taxon>Sphingomonadales</taxon>
        <taxon>Sphingomonadaceae</taxon>
        <taxon>Sphingomonas</taxon>
    </lineage>
</organism>
<comment type="caution">
    <text evidence="1">The sequence shown here is derived from an EMBL/GenBank/DDBJ whole genome shotgun (WGS) entry which is preliminary data.</text>
</comment>
<proteinExistence type="predicted"/>
<dbReference type="AlphaFoldDB" id="A0A840YHY1"/>
<reference evidence="1 2" key="1">
    <citation type="submission" date="2020-08" db="EMBL/GenBank/DDBJ databases">
        <title>Genomic Encyclopedia of Type Strains, Phase IV (KMG-IV): sequencing the most valuable type-strain genomes for metagenomic binning, comparative biology and taxonomic classification.</title>
        <authorList>
            <person name="Goeker M."/>
        </authorList>
    </citation>
    <scope>NUCLEOTIDE SEQUENCE [LARGE SCALE GENOMIC DNA]</scope>
    <source>
        <strain evidence="1 2">DSM 26736</strain>
    </source>
</reference>
<dbReference type="RefSeq" id="WP_184089814.1">
    <property type="nucleotide sequence ID" value="NZ_JACIJF010000011.1"/>
</dbReference>
<accession>A0A840YHY1</accession>